<accession>A0A7L4YMM6</accession>
<feature type="chain" id="PRO_5029831911" description="DUF3551 domain-containing protein" evidence="1">
    <location>
        <begin position="31"/>
        <end position="101"/>
    </location>
</feature>
<protein>
    <recommendedName>
        <fullName evidence="4">DUF3551 domain-containing protein</fullName>
    </recommendedName>
</protein>
<dbReference type="AlphaFoldDB" id="A0A7L4YMM6"/>
<evidence type="ECO:0000256" key="1">
    <source>
        <dbReference type="SAM" id="SignalP"/>
    </source>
</evidence>
<dbReference type="InParanoid" id="A0A7L4YMM6"/>
<evidence type="ECO:0008006" key="4">
    <source>
        <dbReference type="Google" id="ProtNLM"/>
    </source>
</evidence>
<dbReference type="RefSeq" id="WP_159545096.1">
    <property type="nucleotide sequence ID" value="NZ_CP047156.1"/>
</dbReference>
<gene>
    <name evidence="2" type="ORF">EK0264_09670</name>
</gene>
<dbReference type="EMBL" id="CP047156">
    <property type="protein sequence ID" value="QHC00525.1"/>
    <property type="molecule type" value="Genomic_DNA"/>
</dbReference>
<reference evidence="2 3" key="1">
    <citation type="journal article" date="2018" name="Int. J. Syst. Evol. Microbiol.">
        <title>Epidermidibacterium keratini gen. nov., sp. nov., a member of the family Sporichthyaceae, isolated from keratin epidermis.</title>
        <authorList>
            <person name="Lee D.G."/>
            <person name="Trujillo M.E."/>
            <person name="Kang S."/>
            <person name="Nam J.J."/>
            <person name="Kim Y.J."/>
        </authorList>
    </citation>
    <scope>NUCLEOTIDE SEQUENCE [LARGE SCALE GENOMIC DNA]</scope>
    <source>
        <strain evidence="2 3">EPI-7</strain>
    </source>
</reference>
<keyword evidence="1" id="KW-0732">Signal</keyword>
<name>A0A7L4YMM6_9ACTN</name>
<dbReference type="Proteomes" id="UP000463857">
    <property type="component" value="Chromosome"/>
</dbReference>
<evidence type="ECO:0000313" key="3">
    <source>
        <dbReference type="Proteomes" id="UP000463857"/>
    </source>
</evidence>
<feature type="signal peptide" evidence="1">
    <location>
        <begin position="1"/>
        <end position="30"/>
    </location>
</feature>
<dbReference type="KEGG" id="eke:EK0264_09670"/>
<sequence length="101" mass="10331">MSFLRRTTKTIGAIAIAGGATLFAAGPASAEGPGLPGNPKCIDIEGSGGAACIDWYDTQEQCEDAKQWALDNGAAYAVCANAFGGSYPLGTTWNDSMAPRV</sequence>
<proteinExistence type="predicted"/>
<evidence type="ECO:0000313" key="2">
    <source>
        <dbReference type="EMBL" id="QHC00525.1"/>
    </source>
</evidence>
<organism evidence="2 3">
    <name type="scientific">Epidermidibacterium keratini</name>
    <dbReference type="NCBI Taxonomy" id="1891644"/>
    <lineage>
        <taxon>Bacteria</taxon>
        <taxon>Bacillati</taxon>
        <taxon>Actinomycetota</taxon>
        <taxon>Actinomycetes</taxon>
        <taxon>Sporichthyales</taxon>
        <taxon>Sporichthyaceae</taxon>
        <taxon>Epidermidibacterium</taxon>
    </lineage>
</organism>
<keyword evidence="3" id="KW-1185">Reference proteome</keyword>